<proteinExistence type="predicted"/>
<dbReference type="SUPFAM" id="SSF53756">
    <property type="entry name" value="UDP-Glycosyltransferase/glycogen phosphorylase"/>
    <property type="match status" value="1"/>
</dbReference>
<name>A0A0Q9YP82_9GAMM</name>
<evidence type="ECO:0000313" key="3">
    <source>
        <dbReference type="Proteomes" id="UP000051494"/>
    </source>
</evidence>
<accession>A0A0Q9YP82</accession>
<dbReference type="EMBL" id="LKHV02000001">
    <property type="protein sequence ID" value="MCS5709133.1"/>
    <property type="molecule type" value="Genomic_DNA"/>
</dbReference>
<reference evidence="2" key="3">
    <citation type="submission" date="2021-06" db="EMBL/GenBank/DDBJ databases">
        <title>Genomic Description and Analysis of Intracellular Bacteria, Candidatus Berkiella cookevillensis and Candidatus Berkiella aquae.</title>
        <authorList>
            <person name="Kidane D.T."/>
            <person name="Mehari Y.T."/>
            <person name="Rice F.C."/>
            <person name="Arivett B.A."/>
            <person name="Farone A.L."/>
            <person name="Berk S.G."/>
            <person name="Farone M.B."/>
        </authorList>
    </citation>
    <scope>NUCLEOTIDE SEQUENCE</scope>
    <source>
        <strain evidence="2">CC99</strain>
    </source>
</reference>
<dbReference type="RefSeq" id="WP_057625001.1">
    <property type="nucleotide sequence ID" value="NZ_LKHV02000001.1"/>
</dbReference>
<dbReference type="Gene3D" id="3.40.50.2000">
    <property type="entry name" value="Glycogen Phosphorylase B"/>
    <property type="match status" value="2"/>
</dbReference>
<dbReference type="PATRIC" id="fig|1590042.3.peg.1928"/>
<evidence type="ECO:0000313" key="1">
    <source>
        <dbReference type="EMBL" id="KRG17939.1"/>
    </source>
</evidence>
<organism evidence="1">
    <name type="scientific">Candidatus Berkiella cookevillensis</name>
    <dbReference type="NCBI Taxonomy" id="437022"/>
    <lineage>
        <taxon>Bacteria</taxon>
        <taxon>Pseudomonadati</taxon>
        <taxon>Pseudomonadota</taxon>
        <taxon>Gammaproteobacteria</taxon>
        <taxon>Candidatus Berkiellales</taxon>
        <taxon>Candidatus Berkiellaceae</taxon>
        <taxon>Candidatus Berkiella</taxon>
    </lineage>
</organism>
<evidence type="ECO:0000313" key="2">
    <source>
        <dbReference type="EMBL" id="MCS5709133.1"/>
    </source>
</evidence>
<dbReference type="PANTHER" id="PTHR12526">
    <property type="entry name" value="GLYCOSYLTRANSFERASE"/>
    <property type="match status" value="1"/>
</dbReference>
<dbReference type="PANTHER" id="PTHR12526:SF600">
    <property type="entry name" value="GLYCOSYL TRANSFERASE GROUP 1"/>
    <property type="match status" value="1"/>
</dbReference>
<protein>
    <submittedName>
        <fullName evidence="2">TIGR03087 family PEP-CTERM/XrtA system glycosyltransferase</fullName>
    </submittedName>
</protein>
<dbReference type="OrthoDB" id="9807209at2"/>
<reference evidence="2" key="2">
    <citation type="journal article" date="2016" name="Genome Announc.">
        <title>Draft Genome Sequences of Two Novel Amoeba-Resistant Intranuclear Bacteria, 'Candidatus Berkiella cookevillensis' and 'Candidatus Berkiella aquae'.</title>
        <authorList>
            <person name="Mehari Y.T."/>
            <person name="Arivett B.A."/>
            <person name="Farone A.L."/>
            <person name="Gunderson J.H."/>
            <person name="Farone M.B."/>
        </authorList>
    </citation>
    <scope>NUCLEOTIDE SEQUENCE</scope>
    <source>
        <strain evidence="2">CC99</strain>
    </source>
</reference>
<dbReference type="NCBIfam" id="TIGR03087">
    <property type="entry name" value="stp1"/>
    <property type="match status" value="1"/>
</dbReference>
<dbReference type="EMBL" id="LKHV01000010">
    <property type="protein sequence ID" value="KRG17939.1"/>
    <property type="molecule type" value="Genomic_DNA"/>
</dbReference>
<comment type="caution">
    <text evidence="1">The sequence shown here is derived from an EMBL/GenBank/DDBJ whole genome shotgun (WGS) entry which is preliminary data.</text>
</comment>
<dbReference type="GO" id="GO:0016757">
    <property type="term" value="F:glycosyltransferase activity"/>
    <property type="evidence" value="ECO:0007669"/>
    <property type="project" value="TreeGrafter"/>
</dbReference>
<dbReference type="AlphaFoldDB" id="A0A0Q9YP82"/>
<dbReference type="Proteomes" id="UP000051494">
    <property type="component" value="Unassembled WGS sequence"/>
</dbReference>
<reference evidence="1" key="1">
    <citation type="submission" date="2015-09" db="EMBL/GenBank/DDBJ databases">
        <title>Draft Genome Sequences of Two Novel Amoeba-resistant Intranuclear Bacteria, Candidatus Berkiella cookevillensis and Candidatus Berkiella aquae.</title>
        <authorList>
            <person name="Mehari Y.T."/>
            <person name="Arivett B.A."/>
            <person name="Farone A.L."/>
            <person name="Gunderson J.H."/>
            <person name="Farone M.B."/>
        </authorList>
    </citation>
    <scope>NUCLEOTIDE SEQUENCE [LARGE SCALE GENOMIC DNA]</scope>
    <source>
        <strain evidence="1">CC99</strain>
    </source>
</reference>
<dbReference type="InterPro" id="IPR017521">
    <property type="entry name" value="Sugar_tfrase_PEP-CTERM_Stp1"/>
</dbReference>
<keyword evidence="3" id="KW-1185">Reference proteome</keyword>
<dbReference type="Pfam" id="PF13692">
    <property type="entry name" value="Glyco_trans_1_4"/>
    <property type="match status" value="1"/>
</dbReference>
<gene>
    <name evidence="2" type="ORF">CC99x_009470</name>
    <name evidence="1" type="ORF">CC99x_01895</name>
</gene>
<dbReference type="CDD" id="cd03801">
    <property type="entry name" value="GT4_PimA-like"/>
    <property type="match status" value="1"/>
</dbReference>
<dbReference type="STRING" id="437022.CC99x_01895"/>
<sequence length="400" mass="46552">MKPILLLVHRLPYPPNKGDKIRSYHLLKFLRQHRDVYLGTFIDDPNDWQYVETVKDLCTALFVLPRRKHYQAIPGFAKSIFKDTPLSNDLFYQPKMQKWVDKILSEKQIDDSIVFSSSMGQYIQKHKRNLNILIDFVDVDSLKWEQYSQQHKGIKKWLYKREGKTLSYFERKLAITSDVNIFVSESEANIFKKRSGLFKNVISIANGVDTEYFNPSIEFKNPYVNKEFKIVFTGMMDYWPNIDAVKWFVTEVIPALQQQSIPFSFYIVGANPSLDLQMLAQIPQIRITGRVEDIRPFLKYADLAVAPLRIARGIQNKVLEALSMNTPIMVSTAALEGIELPQNNLVKIANEKNEWIHQIQTLMNQSNRPSVNSHVVIEQCYAWNNKLEPLIQYLDANDDK</sequence>